<name>A0A081S173_PHOTE</name>
<protein>
    <submittedName>
        <fullName evidence="1">Putative hemolysin</fullName>
    </submittedName>
</protein>
<evidence type="ECO:0000313" key="2">
    <source>
        <dbReference type="Proteomes" id="UP000028002"/>
    </source>
</evidence>
<evidence type="ECO:0000313" key="1">
    <source>
        <dbReference type="EMBL" id="KER04676.1"/>
    </source>
</evidence>
<dbReference type="RefSeq" id="WP_021325551.1">
    <property type="nucleotide sequence ID" value="NZ_CAWLUD010000004.1"/>
</dbReference>
<reference evidence="1 2" key="1">
    <citation type="submission" date="2014-03" db="EMBL/GenBank/DDBJ databases">
        <title>Draft Genome of Photorhabdus temperata Meg1.</title>
        <authorList>
            <person name="Hurst S.G.IV."/>
            <person name="Morris K."/>
            <person name="Thomas K."/>
            <person name="Tisa L.S."/>
        </authorList>
    </citation>
    <scope>NUCLEOTIDE SEQUENCE [LARGE SCALE GENOMIC DNA]</scope>
    <source>
        <strain evidence="1 2">Meg1</strain>
    </source>
</reference>
<dbReference type="PATRIC" id="fig|1393735.3.peg.460"/>
<dbReference type="InterPro" id="IPR005590">
    <property type="entry name" value="DUF333"/>
</dbReference>
<comment type="caution">
    <text evidence="1">The sequence shown here is derived from an EMBL/GenBank/DDBJ whole genome shotgun (WGS) entry which is preliminary data.</text>
</comment>
<organism evidence="1 2">
    <name type="scientific">Photorhabdus temperata subsp. temperata Meg1</name>
    <dbReference type="NCBI Taxonomy" id="1393735"/>
    <lineage>
        <taxon>Bacteria</taxon>
        <taxon>Pseudomonadati</taxon>
        <taxon>Pseudomonadota</taxon>
        <taxon>Gammaproteobacteria</taxon>
        <taxon>Enterobacterales</taxon>
        <taxon>Morganellaceae</taxon>
        <taxon>Photorhabdus</taxon>
    </lineage>
</organism>
<sequence length="101" mass="10762">MLNIDDKKGFNKVLLGALLFNFALLAGCSRQTGKTFVQYQAIQYSQPEIGLGIDARATCIYAGGTPALAVQLNGTQTPVCQLVNGKRCDERALLQGSCAPI</sequence>
<dbReference type="PROSITE" id="PS51257">
    <property type="entry name" value="PROKAR_LIPOPROTEIN"/>
    <property type="match status" value="1"/>
</dbReference>
<accession>A0A081S173</accession>
<proteinExistence type="predicted"/>
<dbReference type="AlphaFoldDB" id="A0A081S173"/>
<dbReference type="Proteomes" id="UP000028002">
    <property type="component" value="Unassembled WGS sequence"/>
</dbReference>
<dbReference type="EMBL" id="JGVH01000004">
    <property type="protein sequence ID" value="KER04676.1"/>
    <property type="molecule type" value="Genomic_DNA"/>
</dbReference>
<gene>
    <name evidence="1" type="ORF">MEG1DRAFT_00460</name>
</gene>
<dbReference type="Pfam" id="PF03891">
    <property type="entry name" value="DUF333"/>
    <property type="match status" value="1"/>
</dbReference>